<comment type="caution">
    <text evidence="2">The sequence shown here is derived from an EMBL/GenBank/DDBJ whole genome shotgun (WGS) entry which is preliminary data.</text>
</comment>
<dbReference type="Gene3D" id="3.10.180.10">
    <property type="entry name" value="2,3-Dihydroxybiphenyl 1,2-Dioxygenase, domain 1"/>
    <property type="match status" value="1"/>
</dbReference>
<evidence type="ECO:0000313" key="2">
    <source>
        <dbReference type="EMBL" id="RDS81313.1"/>
    </source>
</evidence>
<dbReference type="PROSITE" id="PS51819">
    <property type="entry name" value="VOC"/>
    <property type="match status" value="1"/>
</dbReference>
<name>A0A370WYR8_9GAMM</name>
<dbReference type="OrthoDB" id="9804944at2"/>
<reference evidence="2 3" key="1">
    <citation type="submission" date="2018-07" db="EMBL/GenBank/DDBJ databases">
        <title>Dyella monticola sp. nov. and Dyella psychrodurans sp. nov. isolated from monsoon evergreen broad-leaved forest soil of Dinghu Mountain, China.</title>
        <authorList>
            <person name="Gao Z."/>
            <person name="Qiu L."/>
        </authorList>
    </citation>
    <scope>NUCLEOTIDE SEQUENCE [LARGE SCALE GENOMIC DNA]</scope>
    <source>
        <strain evidence="2 3">4G-K06</strain>
    </source>
</reference>
<gene>
    <name evidence="2" type="ORF">DWU98_11995</name>
</gene>
<evidence type="ECO:0000313" key="3">
    <source>
        <dbReference type="Proteomes" id="UP000254258"/>
    </source>
</evidence>
<sequence length="135" mass="14529">MSGVQGLDHVNLSAPSALLEHLRRFYIDVIGLVEGPRPTFRSGSRGYWLYAGTEAVMHLTVRGDGDASAKPTGWLDHIAFACTDLPGTRARLDAAGVPYRVDIVDMPEQVQLFLHDPAGTGVELNFRTPAALGAT</sequence>
<dbReference type="Proteomes" id="UP000254258">
    <property type="component" value="Unassembled WGS sequence"/>
</dbReference>
<keyword evidence="3" id="KW-1185">Reference proteome</keyword>
<dbReference type="InterPro" id="IPR029068">
    <property type="entry name" value="Glyas_Bleomycin-R_OHBP_Dase"/>
</dbReference>
<dbReference type="AlphaFoldDB" id="A0A370WYR8"/>
<proteinExistence type="predicted"/>
<protein>
    <submittedName>
        <fullName evidence="2">Diguanylate cyclase</fullName>
    </submittedName>
</protein>
<dbReference type="EMBL" id="QRBE01000006">
    <property type="protein sequence ID" value="RDS81313.1"/>
    <property type="molecule type" value="Genomic_DNA"/>
</dbReference>
<dbReference type="SUPFAM" id="SSF54593">
    <property type="entry name" value="Glyoxalase/Bleomycin resistance protein/Dihydroxybiphenyl dioxygenase"/>
    <property type="match status" value="1"/>
</dbReference>
<accession>A0A370WYR8</accession>
<organism evidence="2 3">
    <name type="scientific">Dyella monticola</name>
    <dbReference type="NCBI Taxonomy" id="1927958"/>
    <lineage>
        <taxon>Bacteria</taxon>
        <taxon>Pseudomonadati</taxon>
        <taxon>Pseudomonadota</taxon>
        <taxon>Gammaproteobacteria</taxon>
        <taxon>Lysobacterales</taxon>
        <taxon>Rhodanobacteraceae</taxon>
        <taxon>Dyella</taxon>
    </lineage>
</organism>
<feature type="domain" description="VOC" evidence="1">
    <location>
        <begin position="6"/>
        <end position="127"/>
    </location>
</feature>
<dbReference type="InterPro" id="IPR037523">
    <property type="entry name" value="VOC_core"/>
</dbReference>
<evidence type="ECO:0000259" key="1">
    <source>
        <dbReference type="PROSITE" id="PS51819"/>
    </source>
</evidence>